<evidence type="ECO:0000313" key="1">
    <source>
        <dbReference type="EMBL" id="GAH54656.1"/>
    </source>
</evidence>
<reference evidence="1" key="1">
    <citation type="journal article" date="2014" name="Front. Microbiol.">
        <title>High frequency of phylogenetically diverse reductive dehalogenase-homologous genes in deep subseafloor sedimentary metagenomes.</title>
        <authorList>
            <person name="Kawai M."/>
            <person name="Futagami T."/>
            <person name="Toyoda A."/>
            <person name="Takaki Y."/>
            <person name="Nishi S."/>
            <person name="Hori S."/>
            <person name="Arai W."/>
            <person name="Tsubouchi T."/>
            <person name="Morono Y."/>
            <person name="Uchiyama I."/>
            <person name="Ito T."/>
            <person name="Fujiyama A."/>
            <person name="Inagaki F."/>
            <person name="Takami H."/>
        </authorList>
    </citation>
    <scope>NUCLEOTIDE SEQUENCE</scope>
    <source>
        <strain evidence="1">Expedition CK06-06</strain>
    </source>
</reference>
<sequence length="126" mass="14747">EEIKVNFEEEELPWSVDGILPCFIKNITQQRGEMSSTWVNNIKSEYSLISTMITTDANRLYTKANNPPPYITEYDMKNLNKMTSQIEDHLNKLAVEWLIEKFRELSDSSKKDFLEVAKQILETEQP</sequence>
<comment type="caution">
    <text evidence="1">The sequence shown here is derived from an EMBL/GenBank/DDBJ whole genome shotgun (WGS) entry which is preliminary data.</text>
</comment>
<dbReference type="AlphaFoldDB" id="X1G9R4"/>
<proteinExistence type="predicted"/>
<gene>
    <name evidence="1" type="ORF">S03H2_30234</name>
</gene>
<accession>X1G9R4</accession>
<name>X1G9R4_9ZZZZ</name>
<dbReference type="EMBL" id="BARU01018283">
    <property type="protein sequence ID" value="GAH54656.1"/>
    <property type="molecule type" value="Genomic_DNA"/>
</dbReference>
<feature type="non-terminal residue" evidence="1">
    <location>
        <position position="1"/>
    </location>
</feature>
<organism evidence="1">
    <name type="scientific">marine sediment metagenome</name>
    <dbReference type="NCBI Taxonomy" id="412755"/>
    <lineage>
        <taxon>unclassified sequences</taxon>
        <taxon>metagenomes</taxon>
        <taxon>ecological metagenomes</taxon>
    </lineage>
</organism>
<protein>
    <submittedName>
        <fullName evidence="1">Uncharacterized protein</fullName>
    </submittedName>
</protein>